<evidence type="ECO:0000256" key="1">
    <source>
        <dbReference type="ARBA" id="ARBA00023125"/>
    </source>
</evidence>
<dbReference type="InterPro" id="IPR036388">
    <property type="entry name" value="WH-like_DNA-bd_sf"/>
</dbReference>
<dbReference type="Proteomes" id="UP000249046">
    <property type="component" value="Unassembled WGS sequence"/>
</dbReference>
<evidence type="ECO:0000313" key="6">
    <source>
        <dbReference type="Proteomes" id="UP000249046"/>
    </source>
</evidence>
<dbReference type="GO" id="GO:0006355">
    <property type="term" value="P:regulation of DNA-templated transcription"/>
    <property type="evidence" value="ECO:0007669"/>
    <property type="project" value="InterPro"/>
</dbReference>
<keyword evidence="1 2" id="KW-0238">DNA-binding</keyword>
<dbReference type="GO" id="GO:0003677">
    <property type="term" value="F:DNA binding"/>
    <property type="evidence" value="ECO:0007669"/>
    <property type="project" value="UniProtKB-UniRule"/>
</dbReference>
<dbReference type="EMBL" id="QFPO01000010">
    <property type="protein sequence ID" value="PZQ13239.1"/>
    <property type="molecule type" value="Genomic_DNA"/>
</dbReference>
<dbReference type="Gene3D" id="1.25.40.10">
    <property type="entry name" value="Tetratricopeptide repeat domain"/>
    <property type="match status" value="1"/>
</dbReference>
<feature type="compositionally biased region" description="Pro residues" evidence="3">
    <location>
        <begin position="110"/>
        <end position="123"/>
    </location>
</feature>
<evidence type="ECO:0000313" key="5">
    <source>
        <dbReference type="EMBL" id="PZQ13239.1"/>
    </source>
</evidence>
<dbReference type="InterPro" id="IPR011990">
    <property type="entry name" value="TPR-like_helical_dom_sf"/>
</dbReference>
<dbReference type="Pfam" id="PF00486">
    <property type="entry name" value="Trans_reg_C"/>
    <property type="match status" value="1"/>
</dbReference>
<dbReference type="PROSITE" id="PS51755">
    <property type="entry name" value="OMPR_PHOB"/>
    <property type="match status" value="1"/>
</dbReference>
<dbReference type="CDD" id="cd00383">
    <property type="entry name" value="trans_reg_C"/>
    <property type="match status" value="1"/>
</dbReference>
<feature type="domain" description="OmpR/PhoB-type" evidence="4">
    <location>
        <begin position="3"/>
        <end position="98"/>
    </location>
</feature>
<sequence>MAAPIHRFADLRLDPATRTLWRGDVPVPVPPKALDCIGYLIEHRERAVGRDELIAAVWGKVDISDNALGQAILQARRALGAHGEAIRTVPRYGYHWQLPLLPEPADAPAEPEPMPPVAAPATPPTATTRRAPGPDARHWRWAIAAALLAVCAWVALDRLHVGSPDGAPARPAVAARDVLVLPARVDADPEHGWMRLGVMDLVAGRLRASGQTVVPSDNVVALAQRRDGGTDADFIADLLRVTGATRAVTVTAEASAEGWVVSLASAEGVPAAAVGQAPDVLDAARQAADQFARVTGFTPAPSAVGDAEKAFTTLIQQVDAELLAGRLDAARQRLDAAAPDQQGRAELAHQRAQIDFLQGRLGAAEAAWTDLLTRVSAADAPVLRARIHNGLANLAYVREDLPAVIAQAEAAVRALDGQHAPYELGRALIGLASGHGAQRRYDEALADYAQARVAFAAAGDRLALARVDAYQGLLDFARGRPGDALPVLADAADRLQAFGALIEELHTRVGLVYAQLALLQPAQALAQNARLLELGERVGDPRRRHYADLARARSLAATGSLAEAQAIVDALGATAAADPAGLLAQTRIWLPLVAGQLALMRDDPADAIAEAAGAIAVTDADDAHDRSTAYWLGWRALQRAGRSGEAADLAREAAAWNGAHDHAGARIRLALIEAGAADARGDGTAAQAAYDRALDEADAWRVPADLLQVARAYTDHLIARGDLARASVVAGRIAAWAGSDFEAALLQVALYRAVGQTGAWRAALAASRTLAGERAIPPDLLVPPPSRAAPDADAGRVVGSEAVPPRTMAAR</sequence>
<dbReference type="Gene3D" id="1.10.10.10">
    <property type="entry name" value="Winged helix-like DNA-binding domain superfamily/Winged helix DNA-binding domain"/>
    <property type="match status" value="1"/>
</dbReference>
<reference evidence="5 6" key="1">
    <citation type="submission" date="2017-08" db="EMBL/GenBank/DDBJ databases">
        <title>Infants hospitalized years apart are colonized by the same room-sourced microbial strains.</title>
        <authorList>
            <person name="Brooks B."/>
            <person name="Olm M.R."/>
            <person name="Firek B.A."/>
            <person name="Baker R."/>
            <person name="Thomas B.C."/>
            <person name="Morowitz M.J."/>
            <person name="Banfield J.F."/>
        </authorList>
    </citation>
    <scope>NUCLEOTIDE SEQUENCE [LARGE SCALE GENOMIC DNA]</scope>
    <source>
        <strain evidence="5">S2_005_003_R2_42</strain>
    </source>
</reference>
<accession>A0A2W5KB33</accession>
<proteinExistence type="predicted"/>
<feature type="DNA-binding region" description="OmpR/PhoB-type" evidence="2">
    <location>
        <begin position="3"/>
        <end position="98"/>
    </location>
</feature>
<evidence type="ECO:0000256" key="2">
    <source>
        <dbReference type="PROSITE-ProRule" id="PRU01091"/>
    </source>
</evidence>
<evidence type="ECO:0000259" key="4">
    <source>
        <dbReference type="PROSITE" id="PS51755"/>
    </source>
</evidence>
<feature type="region of interest" description="Disordered" evidence="3">
    <location>
        <begin position="781"/>
        <end position="811"/>
    </location>
</feature>
<dbReference type="AlphaFoldDB" id="A0A2W5KB33"/>
<protein>
    <recommendedName>
        <fullName evidence="4">OmpR/PhoB-type domain-containing protein</fullName>
    </recommendedName>
</protein>
<dbReference type="SMART" id="SM00862">
    <property type="entry name" value="Trans_reg_C"/>
    <property type="match status" value="1"/>
</dbReference>
<dbReference type="GO" id="GO:0000160">
    <property type="term" value="P:phosphorelay signal transduction system"/>
    <property type="evidence" value="ECO:0007669"/>
    <property type="project" value="InterPro"/>
</dbReference>
<dbReference type="InterPro" id="IPR016032">
    <property type="entry name" value="Sig_transdc_resp-reg_C-effctor"/>
</dbReference>
<dbReference type="InterPro" id="IPR001867">
    <property type="entry name" value="OmpR/PhoB-type_DNA-bd"/>
</dbReference>
<organism evidence="5 6">
    <name type="scientific">Rhodanobacter denitrificans</name>
    <dbReference type="NCBI Taxonomy" id="666685"/>
    <lineage>
        <taxon>Bacteria</taxon>
        <taxon>Pseudomonadati</taxon>
        <taxon>Pseudomonadota</taxon>
        <taxon>Gammaproteobacteria</taxon>
        <taxon>Lysobacterales</taxon>
        <taxon>Rhodanobacteraceae</taxon>
        <taxon>Rhodanobacter</taxon>
    </lineage>
</organism>
<comment type="caution">
    <text evidence="5">The sequence shown here is derived from an EMBL/GenBank/DDBJ whole genome shotgun (WGS) entry which is preliminary data.</text>
</comment>
<gene>
    <name evidence="5" type="ORF">DI564_12085</name>
</gene>
<dbReference type="SUPFAM" id="SSF48452">
    <property type="entry name" value="TPR-like"/>
    <property type="match status" value="1"/>
</dbReference>
<feature type="compositionally biased region" description="Low complexity" evidence="3">
    <location>
        <begin position="124"/>
        <end position="133"/>
    </location>
</feature>
<feature type="region of interest" description="Disordered" evidence="3">
    <location>
        <begin position="104"/>
        <end position="133"/>
    </location>
</feature>
<evidence type="ECO:0000256" key="3">
    <source>
        <dbReference type="SAM" id="MobiDB-lite"/>
    </source>
</evidence>
<name>A0A2W5KB33_9GAMM</name>
<dbReference type="SUPFAM" id="SSF46894">
    <property type="entry name" value="C-terminal effector domain of the bipartite response regulators"/>
    <property type="match status" value="1"/>
</dbReference>